<keyword evidence="9" id="KW-0969">Cilium</keyword>
<name>A0AAV8XSC1_9CUCU</name>
<comment type="subcellular location">
    <subcellularLocation>
        <location evidence="1">Cell projection</location>
        <location evidence="1">Cilium</location>
        <location evidence="1">Flagellum</location>
    </subcellularLocation>
    <subcellularLocation>
        <location evidence="2">Cytoplasm</location>
        <location evidence="2">Cytoskeleton</location>
    </subcellularLocation>
</comment>
<keyword evidence="6" id="KW-0493">Microtubule</keyword>
<comment type="similarity">
    <text evidence="3">Belongs to the DRC4 family.</text>
</comment>
<evidence type="ECO:0000256" key="1">
    <source>
        <dbReference type="ARBA" id="ARBA00004230"/>
    </source>
</evidence>
<keyword evidence="8 13" id="KW-0175">Coiled coil</keyword>
<feature type="coiled-coil region" evidence="13">
    <location>
        <begin position="22"/>
        <end position="102"/>
    </location>
</feature>
<keyword evidence="7" id="KW-0282">Flagellum</keyword>
<feature type="domain" description="Growth arrest-specific protein 8" evidence="14">
    <location>
        <begin position="215"/>
        <end position="411"/>
    </location>
</feature>
<dbReference type="AlphaFoldDB" id="A0AAV8XSC1"/>
<dbReference type="PANTHER" id="PTHR31543">
    <property type="entry name" value="DYNEIN REGULATORY COMPLEX SUBUNIT 4"/>
    <property type="match status" value="1"/>
</dbReference>
<evidence type="ECO:0000256" key="6">
    <source>
        <dbReference type="ARBA" id="ARBA00022701"/>
    </source>
</evidence>
<keyword evidence="11" id="KW-0966">Cell projection</keyword>
<evidence type="ECO:0000256" key="10">
    <source>
        <dbReference type="ARBA" id="ARBA00023212"/>
    </source>
</evidence>
<accession>A0AAV8XSC1</accession>
<evidence type="ECO:0000313" key="15">
    <source>
        <dbReference type="EMBL" id="KAJ8941128.1"/>
    </source>
</evidence>
<evidence type="ECO:0000256" key="11">
    <source>
        <dbReference type="ARBA" id="ARBA00023273"/>
    </source>
</evidence>
<evidence type="ECO:0000256" key="2">
    <source>
        <dbReference type="ARBA" id="ARBA00004245"/>
    </source>
</evidence>
<gene>
    <name evidence="15" type="ORF">NQ318_004247</name>
</gene>
<protein>
    <recommendedName>
        <fullName evidence="4">Dynein regulatory complex subunit 4</fullName>
    </recommendedName>
    <alternativeName>
        <fullName evidence="12">Growth arrest-specific protein 8</fullName>
    </alternativeName>
</protein>
<proteinExistence type="inferred from homology"/>
<dbReference type="PANTHER" id="PTHR31543:SF0">
    <property type="entry name" value="DYNEIN REGULATORY COMPLEX SUBUNIT 4"/>
    <property type="match status" value="1"/>
</dbReference>
<keyword evidence="5" id="KW-0963">Cytoplasm</keyword>
<feature type="coiled-coil region" evidence="13">
    <location>
        <begin position="242"/>
        <end position="349"/>
    </location>
</feature>
<dbReference type="GO" id="GO:0008017">
    <property type="term" value="F:microtubule binding"/>
    <property type="evidence" value="ECO:0007669"/>
    <property type="project" value="InterPro"/>
</dbReference>
<evidence type="ECO:0000256" key="8">
    <source>
        <dbReference type="ARBA" id="ARBA00023054"/>
    </source>
</evidence>
<sequence>MPPKKKKAPVIIDGVDTSQMTREQLEVFALRLKEENEREREERNFFQMERDKIRTFWEITRNELEEARAKLRNKDRQIEEAAEKNEEELKFYKQKVKHLQYEHQSDLTDNKAQSLVALKTAQDEHTAQERKLLQDKRDMKNLIREQEISHQEQTKSLKLQHSEEMYNARNEFESRAKDIELKFEKKYIDLKNDLNTKHNMEIAEVEERKNTQIAELTDHHAKAFNEMKNYYNDITLNNLALISSLKDQMEVLRKQNQRMAKQVADLTAENKKLVLPLQQALADVAEYKRQLQNYEKDKISLANTKLKLNDTTKQLGELQWSYDALELRFEKLQEERDQLHDNFVKAILEVQQKTGVKNILLQKRLETLSQVADHRLVLIGELSSATKEPLFRTNKQLESILAKKNATISDLQYELARVCKAHDDLLETYEQKLISFGIPKDELGFTPLRIVPEGQGGLARGPAGLVTRNR</sequence>
<dbReference type="InterPro" id="IPR039308">
    <property type="entry name" value="GAS8"/>
</dbReference>
<dbReference type="GO" id="GO:0048870">
    <property type="term" value="P:cell motility"/>
    <property type="evidence" value="ECO:0007669"/>
    <property type="project" value="InterPro"/>
</dbReference>
<reference evidence="15" key="1">
    <citation type="journal article" date="2023" name="Insect Mol. Biol.">
        <title>Genome sequencing provides insights into the evolution of gene families encoding plant cell wall-degrading enzymes in longhorned beetles.</title>
        <authorList>
            <person name="Shin N.R."/>
            <person name="Okamura Y."/>
            <person name="Kirsch R."/>
            <person name="Pauchet Y."/>
        </authorList>
    </citation>
    <scope>NUCLEOTIDE SEQUENCE</scope>
    <source>
        <strain evidence="15">AMC_N1</strain>
    </source>
</reference>
<evidence type="ECO:0000256" key="4">
    <source>
        <dbReference type="ARBA" id="ARBA00021301"/>
    </source>
</evidence>
<dbReference type="GO" id="GO:0031514">
    <property type="term" value="C:motile cilium"/>
    <property type="evidence" value="ECO:0007669"/>
    <property type="project" value="UniProtKB-SubCell"/>
</dbReference>
<evidence type="ECO:0000256" key="3">
    <source>
        <dbReference type="ARBA" id="ARBA00009859"/>
    </source>
</evidence>
<dbReference type="GO" id="GO:0031267">
    <property type="term" value="F:small GTPase binding"/>
    <property type="evidence" value="ECO:0007669"/>
    <property type="project" value="InterPro"/>
</dbReference>
<evidence type="ECO:0000259" key="14">
    <source>
        <dbReference type="Pfam" id="PF13851"/>
    </source>
</evidence>
<dbReference type="EMBL" id="JAPWTK010000386">
    <property type="protein sequence ID" value="KAJ8941128.1"/>
    <property type="molecule type" value="Genomic_DNA"/>
</dbReference>
<evidence type="ECO:0000256" key="7">
    <source>
        <dbReference type="ARBA" id="ARBA00022846"/>
    </source>
</evidence>
<keyword evidence="16" id="KW-1185">Reference proteome</keyword>
<dbReference type="Proteomes" id="UP001162162">
    <property type="component" value="Unassembled WGS sequence"/>
</dbReference>
<dbReference type="GO" id="GO:0005794">
    <property type="term" value="C:Golgi apparatus"/>
    <property type="evidence" value="ECO:0007669"/>
    <property type="project" value="TreeGrafter"/>
</dbReference>
<evidence type="ECO:0000256" key="5">
    <source>
        <dbReference type="ARBA" id="ARBA00022490"/>
    </source>
</evidence>
<dbReference type="GO" id="GO:0005874">
    <property type="term" value="C:microtubule"/>
    <property type="evidence" value="ECO:0007669"/>
    <property type="project" value="UniProtKB-KW"/>
</dbReference>
<evidence type="ECO:0000256" key="9">
    <source>
        <dbReference type="ARBA" id="ARBA00023069"/>
    </source>
</evidence>
<dbReference type="Pfam" id="PF13851">
    <property type="entry name" value="GAS"/>
    <property type="match status" value="1"/>
</dbReference>
<dbReference type="InterPro" id="IPR025593">
    <property type="entry name" value="GAS8_dom"/>
</dbReference>
<evidence type="ECO:0000256" key="12">
    <source>
        <dbReference type="ARBA" id="ARBA00031568"/>
    </source>
</evidence>
<evidence type="ECO:0000256" key="13">
    <source>
        <dbReference type="SAM" id="Coils"/>
    </source>
</evidence>
<evidence type="ECO:0000313" key="16">
    <source>
        <dbReference type="Proteomes" id="UP001162162"/>
    </source>
</evidence>
<keyword evidence="10" id="KW-0206">Cytoskeleton</keyword>
<comment type="caution">
    <text evidence="15">The sequence shown here is derived from an EMBL/GenBank/DDBJ whole genome shotgun (WGS) entry which is preliminary data.</text>
</comment>
<organism evidence="15 16">
    <name type="scientific">Aromia moschata</name>
    <dbReference type="NCBI Taxonomy" id="1265417"/>
    <lineage>
        <taxon>Eukaryota</taxon>
        <taxon>Metazoa</taxon>
        <taxon>Ecdysozoa</taxon>
        <taxon>Arthropoda</taxon>
        <taxon>Hexapoda</taxon>
        <taxon>Insecta</taxon>
        <taxon>Pterygota</taxon>
        <taxon>Neoptera</taxon>
        <taxon>Endopterygota</taxon>
        <taxon>Coleoptera</taxon>
        <taxon>Polyphaga</taxon>
        <taxon>Cucujiformia</taxon>
        <taxon>Chrysomeloidea</taxon>
        <taxon>Cerambycidae</taxon>
        <taxon>Cerambycinae</taxon>
        <taxon>Callichromatini</taxon>
        <taxon>Aromia</taxon>
    </lineage>
</organism>